<dbReference type="EMBL" id="CP000389">
    <property type="protein sequence ID" value="ABG61175.1"/>
    <property type="molecule type" value="Genomic_DNA"/>
</dbReference>
<dbReference type="InterPro" id="IPR011111">
    <property type="entry name" value="Plasmid_RepB"/>
</dbReference>
<evidence type="ECO:0000313" key="4">
    <source>
        <dbReference type="EMBL" id="ABG61175.1"/>
    </source>
</evidence>
<proteinExistence type="inferred from homology"/>
<organism evidence="4">
    <name type="scientific">Chelativorans sp. (strain BNC1)</name>
    <dbReference type="NCBI Taxonomy" id="266779"/>
    <lineage>
        <taxon>Bacteria</taxon>
        <taxon>Pseudomonadati</taxon>
        <taxon>Pseudomonadota</taxon>
        <taxon>Alphaproteobacteria</taxon>
        <taxon>Hyphomicrobiales</taxon>
        <taxon>Phyllobacteriaceae</taxon>
        <taxon>Chelativorans</taxon>
    </lineage>
</organism>
<dbReference type="GO" id="GO:0005694">
    <property type="term" value="C:chromosome"/>
    <property type="evidence" value="ECO:0007669"/>
    <property type="project" value="TreeGrafter"/>
</dbReference>
<evidence type="ECO:0000256" key="1">
    <source>
        <dbReference type="ARBA" id="ARBA00006295"/>
    </source>
</evidence>
<dbReference type="InterPro" id="IPR037972">
    <property type="entry name" value="RepB_N"/>
</dbReference>
<dbReference type="PANTHER" id="PTHR33375:SF1">
    <property type="entry name" value="CHROMOSOME-PARTITIONING PROTEIN PARB-RELATED"/>
    <property type="match status" value="1"/>
</dbReference>
<dbReference type="InterPro" id="IPR017819">
    <property type="entry name" value="Plasmid_partition_RepB"/>
</dbReference>
<dbReference type="PANTHER" id="PTHR33375">
    <property type="entry name" value="CHROMOSOME-PARTITIONING PROTEIN PARB-RELATED"/>
    <property type="match status" value="1"/>
</dbReference>
<evidence type="ECO:0000259" key="3">
    <source>
        <dbReference type="SMART" id="SM00470"/>
    </source>
</evidence>
<comment type="similarity">
    <text evidence="1">Belongs to the ParB family.</text>
</comment>
<feature type="region of interest" description="Disordered" evidence="2">
    <location>
        <begin position="17"/>
        <end position="39"/>
    </location>
</feature>
<sequence>MSRKNLLSSLTDRKLTAVNSAPATGNPVTSMSPALERNRSRGAFGAITRSIDELAEKAQAAKEFEARLLEGETVVDLNPDTIDASFVADRMDEDKEAFEELVEAIRQRGQDSPILVRPHPGVDGRYMTVFGHRRARAAKVLGRPVRAVVKDLGDKDHVIAQGQENSARADLSFIEKAVFASNLERNNYDRDVIMAALSVDKTVVSKMISVTKDIPDEIIKAVGPAKNSGRDRWYDLAKKIRGGGMSVRELIGSPDFKAATSDDRLEMLARHLSAKAAGKETTLAQRAPTKSWVPADKSISVTLKKKAKKAIVTLESGEAPLFAEFITGRLDDLYEAFRKSNMEAAGE</sequence>
<dbReference type="Gene3D" id="3.90.1530.30">
    <property type="match status" value="1"/>
</dbReference>
<dbReference type="NCBIfam" id="TIGR00180">
    <property type="entry name" value="parB_part"/>
    <property type="match status" value="1"/>
</dbReference>
<dbReference type="KEGG" id="mes:Meso_4191"/>
<dbReference type="SUPFAM" id="SSF110849">
    <property type="entry name" value="ParB/Sulfiredoxin"/>
    <property type="match status" value="1"/>
</dbReference>
<feature type="domain" description="ParB-like N-terminal" evidence="3">
    <location>
        <begin position="75"/>
        <end position="166"/>
    </location>
</feature>
<accession>Q11N33</accession>
<dbReference type="SUPFAM" id="SSF109709">
    <property type="entry name" value="KorB DNA-binding domain-like"/>
    <property type="match status" value="1"/>
</dbReference>
<dbReference type="Gene3D" id="1.10.10.2830">
    <property type="match status" value="1"/>
</dbReference>
<dbReference type="GO" id="GO:0007059">
    <property type="term" value="P:chromosome segregation"/>
    <property type="evidence" value="ECO:0007669"/>
    <property type="project" value="TreeGrafter"/>
</dbReference>
<dbReference type="Pfam" id="PF07506">
    <property type="entry name" value="RepB"/>
    <property type="match status" value="1"/>
</dbReference>
<name>Q11N33_CHESB</name>
<reference evidence="4" key="1">
    <citation type="submission" date="2006-06" db="EMBL/GenBank/DDBJ databases">
        <title>Complete sequence of Plasmid 1 of Chelativorans sp. BNC1.</title>
        <authorList>
            <consortium name="US DOE Joint Genome Institute"/>
            <person name="Copeland A."/>
            <person name="Lucas S."/>
            <person name="Lapidus A."/>
            <person name="Barry K."/>
            <person name="Detter J.C."/>
            <person name="Glavina del Rio T."/>
            <person name="Hammon N."/>
            <person name="Israni S."/>
            <person name="Dalin E."/>
            <person name="Tice H."/>
            <person name="Pitluck S."/>
            <person name="Chertkov O."/>
            <person name="Brettin T."/>
            <person name="Bruce D."/>
            <person name="Han C."/>
            <person name="Tapia R."/>
            <person name="Gilna P."/>
            <person name="Schmutz J."/>
            <person name="Larimer F."/>
            <person name="Land M."/>
            <person name="Hauser L."/>
            <person name="Kyrpides N."/>
            <person name="Mikhailova N."/>
            <person name="Richardson P."/>
        </authorList>
    </citation>
    <scope>NUCLEOTIDE SEQUENCE</scope>
    <source>
        <strain evidence="4">BNC1</strain>
        <plasmid evidence="4">1</plasmid>
    </source>
</reference>
<dbReference type="CDD" id="cd16405">
    <property type="entry name" value="RepB_like_N"/>
    <property type="match status" value="1"/>
</dbReference>
<dbReference type="InterPro" id="IPR036086">
    <property type="entry name" value="ParB/Sulfiredoxin_sf"/>
</dbReference>
<evidence type="ECO:0000256" key="2">
    <source>
        <dbReference type="SAM" id="MobiDB-lite"/>
    </source>
</evidence>
<dbReference type="GO" id="GO:0003677">
    <property type="term" value="F:DNA binding"/>
    <property type="evidence" value="ECO:0007669"/>
    <property type="project" value="InterPro"/>
</dbReference>
<dbReference type="InterPro" id="IPR050336">
    <property type="entry name" value="Chromosome_partition/occlusion"/>
</dbReference>
<dbReference type="AlphaFoldDB" id="Q11N33"/>
<dbReference type="NCBIfam" id="TIGR03454">
    <property type="entry name" value="partition_RepB"/>
    <property type="match status" value="1"/>
</dbReference>
<dbReference type="SMART" id="SM00470">
    <property type="entry name" value="ParB"/>
    <property type="match status" value="1"/>
</dbReference>
<dbReference type="HOGENOM" id="CLU_069128_1_0_5"/>
<dbReference type="InterPro" id="IPR004437">
    <property type="entry name" value="ParB/RepB/Spo0J"/>
</dbReference>
<dbReference type="InterPro" id="IPR003115">
    <property type="entry name" value="ParB_N"/>
</dbReference>
<geneLocation type="plasmid" evidence="4">
    <name>1</name>
</geneLocation>
<feature type="compositionally biased region" description="Polar residues" evidence="2">
    <location>
        <begin position="17"/>
        <end position="32"/>
    </location>
</feature>
<protein>
    <submittedName>
        <fullName evidence="4">ParB-like partition protein</fullName>
    </submittedName>
</protein>
<dbReference type="Pfam" id="PF02195">
    <property type="entry name" value="ParB_N"/>
    <property type="match status" value="1"/>
</dbReference>
<keyword evidence="4" id="KW-0614">Plasmid</keyword>
<gene>
    <name evidence="4" type="ordered locus">Meso_4191</name>
</gene>